<dbReference type="InterPro" id="IPR012768">
    <property type="entry name" value="Trehalose_TreZ"/>
</dbReference>
<dbReference type="RefSeq" id="WP_179824089.1">
    <property type="nucleotide sequence ID" value="NZ_JACCCO010000002.1"/>
</dbReference>
<evidence type="ECO:0000313" key="21">
    <source>
        <dbReference type="Proteomes" id="UP000576393"/>
    </source>
</evidence>
<dbReference type="InterPro" id="IPR013783">
    <property type="entry name" value="Ig-like_fold"/>
</dbReference>
<evidence type="ECO:0000256" key="1">
    <source>
        <dbReference type="ARBA" id="ARBA00004496"/>
    </source>
</evidence>
<evidence type="ECO:0000256" key="13">
    <source>
        <dbReference type="NCBIfam" id="TIGR02402"/>
    </source>
</evidence>
<dbReference type="Proteomes" id="UP000576393">
    <property type="component" value="Unassembled WGS sequence"/>
</dbReference>
<comment type="catalytic activity">
    <reaction evidence="12 14">
        <text>hydrolysis of (1-&gt;4)-alpha-D-glucosidic linkage in 4-alpha-D-[(1-&gt;4)-alpha-D-glucanosyl]n trehalose to yield trehalose and (1-&gt;4)-alpha-D-glucan.</text>
        <dbReference type="EC" id="3.2.1.141"/>
    </reaction>
</comment>
<proteinExistence type="inferred from homology"/>
<keyword evidence="7 14" id="KW-0378">Hydrolase</keyword>
<evidence type="ECO:0000256" key="4">
    <source>
        <dbReference type="ARBA" id="ARBA00012268"/>
    </source>
</evidence>
<evidence type="ECO:0000256" key="14">
    <source>
        <dbReference type="PIRNR" id="PIRNR006337"/>
    </source>
</evidence>
<dbReference type="Gene3D" id="1.10.10.760">
    <property type="entry name" value="E-set domains of sugar-utilizing enzymes"/>
    <property type="match status" value="1"/>
</dbReference>
<evidence type="ECO:0000256" key="10">
    <source>
        <dbReference type="ARBA" id="ARBA00032057"/>
    </source>
</evidence>
<evidence type="ECO:0000256" key="3">
    <source>
        <dbReference type="ARBA" id="ARBA00008061"/>
    </source>
</evidence>
<evidence type="ECO:0000256" key="7">
    <source>
        <dbReference type="ARBA" id="ARBA00022801"/>
    </source>
</evidence>
<dbReference type="InterPro" id="IPR044901">
    <property type="entry name" value="Trehalose_TreZ_E-set_sf"/>
</dbReference>
<comment type="caution">
    <text evidence="20">The sequence shown here is derived from an EMBL/GenBank/DDBJ whole genome shotgun (WGS) entry which is preliminary data.</text>
</comment>
<dbReference type="Pfam" id="PF00128">
    <property type="entry name" value="Alpha-amylase"/>
    <property type="match status" value="1"/>
</dbReference>
<dbReference type="GO" id="GO:0005992">
    <property type="term" value="P:trehalose biosynthetic process"/>
    <property type="evidence" value="ECO:0007669"/>
    <property type="project" value="UniProtKB-UniRule"/>
</dbReference>
<feature type="active site" description="Nucleophile" evidence="15">
    <location>
        <position position="246"/>
    </location>
</feature>
<keyword evidence="9 14" id="KW-0326">Glycosidase</keyword>
<dbReference type="InterPro" id="IPR004193">
    <property type="entry name" value="Glyco_hydro_13_N"/>
</dbReference>
<feature type="binding site" evidence="16">
    <location>
        <begin position="308"/>
        <end position="312"/>
    </location>
    <ligand>
        <name>substrate</name>
    </ligand>
</feature>
<feature type="binding site" evidence="16">
    <location>
        <begin position="244"/>
        <end position="249"/>
    </location>
    <ligand>
        <name>substrate</name>
    </ligand>
</feature>
<dbReference type="SMART" id="SM00642">
    <property type="entry name" value="Aamy"/>
    <property type="match status" value="1"/>
</dbReference>
<gene>
    <name evidence="20" type="ORF">HDA43_004129</name>
</gene>
<organism evidence="20 21">
    <name type="scientific">Streptosporangium sandarakinum</name>
    <dbReference type="NCBI Taxonomy" id="1260955"/>
    <lineage>
        <taxon>Bacteria</taxon>
        <taxon>Bacillati</taxon>
        <taxon>Actinomycetota</taxon>
        <taxon>Actinomycetes</taxon>
        <taxon>Streptosporangiales</taxon>
        <taxon>Streptosporangiaceae</taxon>
        <taxon>Streptosporangium</taxon>
    </lineage>
</organism>
<dbReference type="InterPro" id="IPR006047">
    <property type="entry name" value="GH13_cat_dom"/>
</dbReference>
<dbReference type="PANTHER" id="PTHR43651:SF11">
    <property type="entry name" value="MALTO-OLIGOSYLTREHALOSE TREHALOHYDROLASE"/>
    <property type="match status" value="1"/>
</dbReference>
<name>A0A852V2P4_9ACTN</name>
<feature type="active site" description="Proton donor" evidence="15">
    <location>
        <position position="283"/>
    </location>
</feature>
<dbReference type="Pfam" id="PF02922">
    <property type="entry name" value="CBM_48"/>
    <property type="match status" value="1"/>
</dbReference>
<feature type="domain" description="Glycosyl hydrolase family 13 catalytic" evidence="19">
    <location>
        <begin position="100"/>
        <end position="444"/>
    </location>
</feature>
<dbReference type="InterPro" id="IPR017853">
    <property type="entry name" value="GH"/>
</dbReference>
<comment type="pathway">
    <text evidence="2 14">Glycan biosynthesis; trehalose biosynthesis.</text>
</comment>
<keyword evidence="8" id="KW-0119">Carbohydrate metabolism</keyword>
<evidence type="ECO:0000256" key="9">
    <source>
        <dbReference type="ARBA" id="ARBA00023295"/>
    </source>
</evidence>
<keyword evidence="6" id="KW-0963">Cytoplasm</keyword>
<dbReference type="Gene3D" id="2.60.40.10">
    <property type="entry name" value="Immunoglobulins"/>
    <property type="match status" value="1"/>
</dbReference>
<dbReference type="Pfam" id="PF11941">
    <property type="entry name" value="DUF3459"/>
    <property type="match status" value="1"/>
</dbReference>
<evidence type="ECO:0000256" key="17">
    <source>
        <dbReference type="PIRSR" id="PIRSR006337-3"/>
    </source>
</evidence>
<evidence type="ECO:0000259" key="19">
    <source>
        <dbReference type="SMART" id="SM00642"/>
    </source>
</evidence>
<evidence type="ECO:0000256" key="11">
    <source>
        <dbReference type="ARBA" id="ARBA00033284"/>
    </source>
</evidence>
<dbReference type="SUPFAM" id="SSF51445">
    <property type="entry name" value="(Trans)glycosidases"/>
    <property type="match status" value="1"/>
</dbReference>
<comment type="subcellular location">
    <subcellularLocation>
        <location evidence="1 15">Cytoplasm</location>
    </subcellularLocation>
</comment>
<evidence type="ECO:0000256" key="2">
    <source>
        <dbReference type="ARBA" id="ARBA00005199"/>
    </source>
</evidence>
<sequence>MGHEFRVWAPTRERVELVLGERRLPMRRSGDGWWERAVEEAGPGTDYAYSLDGGPPRPDPRSPYQPYGPHDPSRLVDHAAFGWTDDRWRGTPLPGAVLYELHVGTFSPAGTFDGAIEYLPHLAELGVDAVELMPVAEFSGGRGWGYDGVSLFAPHHAYGGPDGLKRLVDACHAHGLGVVMDVVYNHLGPSGNYLPEFGPYFTGRHSTNWGDAVNFDGPGSDEVRAFVVDNALMWLRDYHVDGLRLDAVHAIADDSAVHVLERLAEEVEALAAHVRRPLFLIAESDLNDPRFVRGREAGGYGLDAAWADEWHHALHAVLTGERSGYYSDFGPLSLLAKGLRQAWVYDGTWSPHRGRAHGRSPAGLSGHRFVVCAQNHDQVGNRARGERGSALMSEGRLRIAAALLFTAPFVPMLFQGEEWGATTPFQYFTDHEDPELGRAVSEGRRREFAAFGWEPDQVPDPQDPATFERSRLDWSERDKEVQGRLLDWHRELIALRRRVPALTDGRLDRVRADCDEDTGLLVIERGPVLVAVNLGAETLTVPSRGRGRVLAASDPEVALSGTDLTLPPDTVAILED</sequence>
<dbReference type="EC" id="3.2.1.141" evidence="4 13"/>
<evidence type="ECO:0000256" key="15">
    <source>
        <dbReference type="PIRSR" id="PIRSR006337-1"/>
    </source>
</evidence>
<evidence type="ECO:0000256" key="12">
    <source>
        <dbReference type="ARBA" id="ARBA00034013"/>
    </source>
</evidence>
<feature type="region of interest" description="Disordered" evidence="18">
    <location>
        <begin position="45"/>
        <end position="69"/>
    </location>
</feature>
<keyword evidence="21" id="KW-1185">Reference proteome</keyword>
<dbReference type="NCBIfam" id="TIGR02402">
    <property type="entry name" value="trehalose_TreZ"/>
    <property type="match status" value="1"/>
</dbReference>
<dbReference type="GO" id="GO:0033942">
    <property type="term" value="F:4-alpha-D-(1-&gt;4)-alpha-D-glucanotrehalose trehalohydrolase activity"/>
    <property type="evidence" value="ECO:0007669"/>
    <property type="project" value="UniProtKB-EC"/>
</dbReference>
<evidence type="ECO:0000313" key="20">
    <source>
        <dbReference type="EMBL" id="NYF41928.1"/>
    </source>
</evidence>
<dbReference type="InterPro" id="IPR014756">
    <property type="entry name" value="Ig_E-set"/>
</dbReference>
<dbReference type="PANTHER" id="PTHR43651">
    <property type="entry name" value="1,4-ALPHA-GLUCAN-BRANCHING ENZYME"/>
    <property type="match status" value="1"/>
</dbReference>
<comment type="similarity">
    <text evidence="3 14">Belongs to the glycosyl hydrolase 13 family.</text>
</comment>
<feature type="site" description="Transition state stabilizer" evidence="17">
    <location>
        <position position="377"/>
    </location>
</feature>
<evidence type="ECO:0000256" key="18">
    <source>
        <dbReference type="SAM" id="MobiDB-lite"/>
    </source>
</evidence>
<dbReference type="CDD" id="cd11325">
    <property type="entry name" value="AmyAc_GTHase"/>
    <property type="match status" value="1"/>
</dbReference>
<feature type="binding site" evidence="16">
    <location>
        <begin position="376"/>
        <end position="381"/>
    </location>
    <ligand>
        <name>substrate</name>
    </ligand>
</feature>
<dbReference type="GO" id="GO:0005737">
    <property type="term" value="C:cytoplasm"/>
    <property type="evidence" value="ECO:0007669"/>
    <property type="project" value="UniProtKB-SubCell"/>
</dbReference>
<evidence type="ECO:0000256" key="16">
    <source>
        <dbReference type="PIRSR" id="PIRSR006337-2"/>
    </source>
</evidence>
<accession>A0A852V2P4</accession>
<evidence type="ECO:0000256" key="8">
    <source>
        <dbReference type="ARBA" id="ARBA00023277"/>
    </source>
</evidence>
<dbReference type="InterPro" id="IPR022567">
    <property type="entry name" value="DUF3459"/>
</dbReference>
<dbReference type="SUPFAM" id="SSF81296">
    <property type="entry name" value="E set domains"/>
    <property type="match status" value="1"/>
</dbReference>
<dbReference type="UniPathway" id="UPA00299"/>
<protein>
    <recommendedName>
        <fullName evidence="5 13">Malto-oligosyltrehalose trehalohydrolase</fullName>
        <shortName evidence="14">MTHase</shortName>
        <ecNumber evidence="4 13">3.2.1.141</ecNumber>
    </recommendedName>
    <alternativeName>
        <fullName evidence="11 14">4-alpha-D-((1-&gt;4)-alpha-D-glucano)trehalose trehalohydrolase</fullName>
    </alternativeName>
    <alternativeName>
        <fullName evidence="10 14">Maltooligosyl trehalose trehalohydrolase</fullName>
    </alternativeName>
</protein>
<evidence type="ECO:0000256" key="5">
    <source>
        <dbReference type="ARBA" id="ARBA00015938"/>
    </source>
</evidence>
<dbReference type="CDD" id="cd02853">
    <property type="entry name" value="E_set_MTHase_like_N"/>
    <property type="match status" value="1"/>
</dbReference>
<evidence type="ECO:0000256" key="6">
    <source>
        <dbReference type="ARBA" id="ARBA00022490"/>
    </source>
</evidence>
<dbReference type="EMBL" id="JACCCO010000002">
    <property type="protein sequence ID" value="NYF41928.1"/>
    <property type="molecule type" value="Genomic_DNA"/>
</dbReference>
<dbReference type="Gene3D" id="3.20.20.80">
    <property type="entry name" value="Glycosidases"/>
    <property type="match status" value="1"/>
</dbReference>
<reference evidence="20 21" key="1">
    <citation type="submission" date="2020-07" db="EMBL/GenBank/DDBJ databases">
        <title>Sequencing the genomes of 1000 actinobacteria strains.</title>
        <authorList>
            <person name="Klenk H.-P."/>
        </authorList>
    </citation>
    <scope>NUCLEOTIDE SEQUENCE [LARGE SCALE GENOMIC DNA]</scope>
    <source>
        <strain evidence="20 21">DSM 45763</strain>
    </source>
</reference>
<dbReference type="AlphaFoldDB" id="A0A852V2P4"/>
<dbReference type="PIRSF" id="PIRSF006337">
    <property type="entry name" value="Trehalose_TreZ"/>
    <property type="match status" value="1"/>
</dbReference>